<evidence type="ECO:0000313" key="2">
    <source>
        <dbReference type="EMBL" id="ODR94715.1"/>
    </source>
</evidence>
<dbReference type="Pfam" id="PF09931">
    <property type="entry name" value="Phage_phiJL001_Gp84_N"/>
    <property type="match status" value="1"/>
</dbReference>
<proteinExistence type="predicted"/>
<evidence type="ECO:0000313" key="3">
    <source>
        <dbReference type="Proteomes" id="UP000094172"/>
    </source>
</evidence>
<dbReference type="InterPro" id="IPR018964">
    <property type="entry name" value="Phage_phiJL001_Gp84_C"/>
</dbReference>
<name>A0A1E3VMF2_9HYPH</name>
<dbReference type="NCBIfam" id="TIGR02218">
    <property type="entry name" value="phg_TIGR02218"/>
    <property type="match status" value="1"/>
</dbReference>
<keyword evidence="3" id="KW-1185">Reference proteome</keyword>
<sequence length="296" mass="32226">MRAISSALQDHLDSGATTLCWCWRITRNDSVSFGFTDHDRDLDFGGTLYEAASGFTGSEIASAVGLNVDTLDVDGALKSDRLNEADLAAGLFDNAAIEIYRVNWADPDQRVLMRGGNLGEVSRGAHHFRCEVRGLAHALQQPKGRIIQYGCDADLGDARARSIWTRRRFRRTARVASLEASPRRFTASGLNGYASNWFTRGLLIWTSGANDGCTSEVKLHAKASSGVTIELWQAASEAIAAGDGFIVQAGCDKQFGTCRAKFSNTANFRGFPHVPGNDFMLRVVSRSDKNDGGRVR</sequence>
<dbReference type="STRING" id="1774970.AUC70_08915"/>
<dbReference type="InterPro" id="IPR011928">
    <property type="entry name" value="Phage_phiJL001_Gp84"/>
</dbReference>
<accession>A0A1E3VMF2</accession>
<evidence type="ECO:0000259" key="1">
    <source>
        <dbReference type="Pfam" id="PF09356"/>
    </source>
</evidence>
<dbReference type="EMBL" id="LPWE01000012">
    <property type="protein sequence ID" value="ODR94715.1"/>
    <property type="molecule type" value="Genomic_DNA"/>
</dbReference>
<comment type="caution">
    <text evidence="2">The sequence shown here is derived from an EMBL/GenBank/DDBJ whole genome shotgun (WGS) entry which is preliminary data.</text>
</comment>
<dbReference type="Proteomes" id="UP000094172">
    <property type="component" value="Unassembled WGS sequence"/>
</dbReference>
<protein>
    <submittedName>
        <fullName evidence="2">Beta tubulin</fullName>
    </submittedName>
</protein>
<organism evidence="2 3">
    <name type="scientific">Methyloceanibacter stevinii</name>
    <dbReference type="NCBI Taxonomy" id="1774970"/>
    <lineage>
        <taxon>Bacteria</taxon>
        <taxon>Pseudomonadati</taxon>
        <taxon>Pseudomonadota</taxon>
        <taxon>Alphaproteobacteria</taxon>
        <taxon>Hyphomicrobiales</taxon>
        <taxon>Hyphomicrobiaceae</taxon>
        <taxon>Methyloceanibacter</taxon>
    </lineage>
</organism>
<feature type="domain" description="Bacteriophage phiJL001 Gp84 C-terminal" evidence="1">
    <location>
        <begin position="196"/>
        <end position="278"/>
    </location>
</feature>
<gene>
    <name evidence="2" type="ORF">AUC70_08915</name>
</gene>
<dbReference type="AlphaFoldDB" id="A0A1E3VMF2"/>
<dbReference type="RefSeq" id="WP_069445070.1">
    <property type="nucleotide sequence ID" value="NZ_LPWE01000012.1"/>
</dbReference>
<reference evidence="2 3" key="1">
    <citation type="journal article" date="2016" name="Environ. Microbiol.">
        <title>New Methyloceanibacter diversity from North Sea sediments includes methanotroph containing solely the soluble methane monooxygenase.</title>
        <authorList>
            <person name="Vekeman B."/>
            <person name="Kerckhof F.M."/>
            <person name="Cremers G."/>
            <person name="de Vos P."/>
            <person name="Vandamme P."/>
            <person name="Boon N."/>
            <person name="Op den Camp H.J."/>
            <person name="Heylen K."/>
        </authorList>
    </citation>
    <scope>NUCLEOTIDE SEQUENCE [LARGE SCALE GENOMIC DNA]</scope>
    <source>
        <strain evidence="2 3">R-67176</strain>
    </source>
</reference>
<dbReference type="Pfam" id="PF09356">
    <property type="entry name" value="Phage_BR0599"/>
    <property type="match status" value="1"/>
</dbReference>